<dbReference type="PANTHER" id="PTHR43008:SF7">
    <property type="entry name" value="SHORT CHAIN DEHYDROGENASE_REDUCTASE (AFU_ORTHOLOGUE AFUA_2G00830)"/>
    <property type="match status" value="1"/>
</dbReference>
<dbReference type="Gene3D" id="3.40.50.720">
    <property type="entry name" value="NAD(P)-binding Rossmann-like Domain"/>
    <property type="match status" value="1"/>
</dbReference>
<keyword evidence="3" id="KW-0560">Oxidoreductase</keyword>
<comment type="similarity">
    <text evidence="1">Belongs to the short-chain dehydrogenases/reductases (SDR) family.</text>
</comment>
<gene>
    <name evidence="4" type="ORF">BQ2448_1172</name>
</gene>
<accession>A0A238FF69</accession>
<dbReference type="SUPFAM" id="SSF51735">
    <property type="entry name" value="NAD(P)-binding Rossmann-fold domains"/>
    <property type="match status" value="1"/>
</dbReference>
<keyword evidence="2" id="KW-0521">NADP</keyword>
<dbReference type="Pfam" id="PF00106">
    <property type="entry name" value="adh_short"/>
    <property type="match status" value="1"/>
</dbReference>
<dbReference type="CDD" id="cd05233">
    <property type="entry name" value="SDR_c"/>
    <property type="match status" value="1"/>
</dbReference>
<evidence type="ECO:0000256" key="1">
    <source>
        <dbReference type="ARBA" id="ARBA00006484"/>
    </source>
</evidence>
<protein>
    <submittedName>
        <fullName evidence="4">BQ2448_1172 protein</fullName>
    </submittedName>
</protein>
<organism evidence="4 5">
    <name type="scientific">Microbotryum intermedium</name>
    <dbReference type="NCBI Taxonomy" id="269621"/>
    <lineage>
        <taxon>Eukaryota</taxon>
        <taxon>Fungi</taxon>
        <taxon>Dikarya</taxon>
        <taxon>Basidiomycota</taxon>
        <taxon>Pucciniomycotina</taxon>
        <taxon>Microbotryomycetes</taxon>
        <taxon>Microbotryales</taxon>
        <taxon>Microbotryaceae</taxon>
        <taxon>Microbotryum</taxon>
    </lineage>
</organism>
<sequence>MVHAALKKGNAAVITGAAYGGIGYSIAALCLQRYGMRVLLADVSTSALERASQGLIKAGIPEESFIIHPCDVSDFDDVLRLADVAYDSFGKVDFLVLNAGVQMSTKDYSEDPKKSMGAWNKTLGVSIREVNLFGVLHGTQAFVDRMVKQDSPAAVVVTGSKQGITQPPGNPAYNVSKSAIKSLTEALSHSLLSTQCTAHLLVPGYTWTKLTTNDKILDEGAQKPKAAWTADQVAEQLFDRIENEFYIICPDNDVGWELDQARMRWNFDDILEKRPALSRWHPEFMEAFAKHIEKSTAKMEDD</sequence>
<dbReference type="InterPro" id="IPR020904">
    <property type="entry name" value="Sc_DH/Rdtase_CS"/>
</dbReference>
<name>A0A238FF69_9BASI</name>
<dbReference type="PANTHER" id="PTHR43008">
    <property type="entry name" value="BENZIL REDUCTASE"/>
    <property type="match status" value="1"/>
</dbReference>
<keyword evidence="5" id="KW-1185">Reference proteome</keyword>
<dbReference type="AlphaFoldDB" id="A0A238FF69"/>
<reference evidence="5" key="1">
    <citation type="submission" date="2016-09" db="EMBL/GenBank/DDBJ databases">
        <authorList>
            <person name="Jeantristanb JTB J.-T."/>
            <person name="Ricardo R."/>
        </authorList>
    </citation>
    <scope>NUCLEOTIDE SEQUENCE [LARGE SCALE GENOMIC DNA]</scope>
</reference>
<proteinExistence type="inferred from homology"/>
<dbReference type="InterPro" id="IPR002347">
    <property type="entry name" value="SDR_fam"/>
</dbReference>
<dbReference type="STRING" id="269621.A0A238FF69"/>
<evidence type="ECO:0000256" key="2">
    <source>
        <dbReference type="ARBA" id="ARBA00022857"/>
    </source>
</evidence>
<dbReference type="GO" id="GO:0050664">
    <property type="term" value="F:oxidoreductase activity, acting on NAD(P)H, oxygen as acceptor"/>
    <property type="evidence" value="ECO:0007669"/>
    <property type="project" value="TreeGrafter"/>
</dbReference>
<evidence type="ECO:0000313" key="5">
    <source>
        <dbReference type="Proteomes" id="UP000198372"/>
    </source>
</evidence>
<evidence type="ECO:0000256" key="3">
    <source>
        <dbReference type="ARBA" id="ARBA00023002"/>
    </source>
</evidence>
<dbReference type="OrthoDB" id="5307821at2759"/>
<dbReference type="InterPro" id="IPR036291">
    <property type="entry name" value="NAD(P)-bd_dom_sf"/>
</dbReference>
<dbReference type="Proteomes" id="UP000198372">
    <property type="component" value="Unassembled WGS sequence"/>
</dbReference>
<dbReference type="EMBL" id="FMSP01000005">
    <property type="protein sequence ID" value="SCV69778.1"/>
    <property type="molecule type" value="Genomic_DNA"/>
</dbReference>
<dbReference type="GO" id="GO:0016616">
    <property type="term" value="F:oxidoreductase activity, acting on the CH-OH group of donors, NAD or NADP as acceptor"/>
    <property type="evidence" value="ECO:0007669"/>
    <property type="project" value="UniProtKB-ARBA"/>
</dbReference>
<dbReference type="PRINTS" id="PR00081">
    <property type="entry name" value="GDHRDH"/>
</dbReference>
<dbReference type="PROSITE" id="PS00061">
    <property type="entry name" value="ADH_SHORT"/>
    <property type="match status" value="1"/>
</dbReference>
<evidence type="ECO:0000313" key="4">
    <source>
        <dbReference type="EMBL" id="SCV69778.1"/>
    </source>
</evidence>